<dbReference type="Proteomes" id="UP000790096">
    <property type="component" value="Unassembled WGS sequence"/>
</dbReference>
<evidence type="ECO:0000313" key="1">
    <source>
        <dbReference type="EMBL" id="MBT0725731.1"/>
    </source>
</evidence>
<proteinExistence type="predicted"/>
<dbReference type="PANTHER" id="PTHR33988:SF3">
    <property type="entry name" value="ENDORIBONUCLEASE TOXIN CHPB-RELATED"/>
    <property type="match status" value="1"/>
</dbReference>
<dbReference type="Pfam" id="PF02452">
    <property type="entry name" value="PemK_toxin"/>
    <property type="match status" value="1"/>
</dbReference>
<dbReference type="InterPro" id="IPR003477">
    <property type="entry name" value="PemK-like"/>
</dbReference>
<dbReference type="PANTHER" id="PTHR33988">
    <property type="entry name" value="ENDORIBONUCLEASE MAZF-RELATED"/>
    <property type="match status" value="1"/>
</dbReference>
<dbReference type="GO" id="GO:0004519">
    <property type="term" value="F:endonuclease activity"/>
    <property type="evidence" value="ECO:0007669"/>
    <property type="project" value="UniProtKB-KW"/>
</dbReference>
<gene>
    <name evidence="1" type="ORF">HH682_15200</name>
</gene>
<protein>
    <submittedName>
        <fullName evidence="1">mRNA-degrading endonuclease</fullName>
    </submittedName>
</protein>
<name>A0ABS5T053_9GAMM</name>
<keyword evidence="2" id="KW-1185">Reference proteome</keyword>
<organism evidence="1 2">
    <name type="scientific">Rosenbergiella gaditana</name>
    <dbReference type="NCBI Taxonomy" id="2726987"/>
    <lineage>
        <taxon>Bacteria</taxon>
        <taxon>Pseudomonadati</taxon>
        <taxon>Pseudomonadota</taxon>
        <taxon>Gammaproteobacteria</taxon>
        <taxon>Enterobacterales</taxon>
        <taxon>Erwiniaceae</taxon>
        <taxon>Rosenbergiella</taxon>
    </lineage>
</organism>
<dbReference type="Gene3D" id="2.30.30.110">
    <property type="match status" value="1"/>
</dbReference>
<keyword evidence="1" id="KW-0378">Hydrolase</keyword>
<keyword evidence="1" id="KW-0255">Endonuclease</keyword>
<dbReference type="SUPFAM" id="SSF50118">
    <property type="entry name" value="Cell growth inhibitor/plasmid maintenance toxic component"/>
    <property type="match status" value="1"/>
</dbReference>
<accession>A0ABS5T053</accession>
<dbReference type="InterPro" id="IPR011067">
    <property type="entry name" value="Plasmid_toxin/cell-grow_inhib"/>
</dbReference>
<evidence type="ECO:0000313" key="2">
    <source>
        <dbReference type="Proteomes" id="UP000790096"/>
    </source>
</evidence>
<comment type="caution">
    <text evidence="1">The sequence shown here is derived from an EMBL/GenBank/DDBJ whole genome shotgun (WGS) entry which is preliminary data.</text>
</comment>
<reference evidence="1 2" key="1">
    <citation type="submission" date="2020-04" db="EMBL/GenBank/DDBJ databases">
        <title>Genome sequencing of Rosenbergiella species.</title>
        <authorList>
            <person name="Alvarez-Perez S."/>
            <person name="Lievens B."/>
        </authorList>
    </citation>
    <scope>NUCLEOTIDE SEQUENCE [LARGE SCALE GENOMIC DNA]</scope>
    <source>
        <strain evidence="1 2">S61</strain>
    </source>
</reference>
<sequence>MTQYYPSCGDVVLIDFSPQSGHEQLGKRPGLVISSSDFNRITGFAVVCPITNQQKGYPFEVIVEGAKKTTGVILSDQFKSLDWNSRGAVTVDSVSSKTVSQVTGNISKILNI</sequence>
<dbReference type="EMBL" id="JABBFR010000042">
    <property type="protein sequence ID" value="MBT0725731.1"/>
    <property type="molecule type" value="Genomic_DNA"/>
</dbReference>
<dbReference type="RefSeq" id="WP_214238333.1">
    <property type="nucleotide sequence ID" value="NZ_JABBFR010000042.1"/>
</dbReference>
<keyword evidence="1" id="KW-0540">Nuclease</keyword>